<dbReference type="Proteomes" id="UP001055811">
    <property type="component" value="Linkage Group LG05"/>
</dbReference>
<proteinExistence type="predicted"/>
<evidence type="ECO:0000313" key="1">
    <source>
        <dbReference type="EMBL" id="KAI3737419.1"/>
    </source>
</evidence>
<gene>
    <name evidence="1" type="ORF">L2E82_27421</name>
</gene>
<organism evidence="1 2">
    <name type="scientific">Cichorium intybus</name>
    <name type="common">Chicory</name>
    <dbReference type="NCBI Taxonomy" id="13427"/>
    <lineage>
        <taxon>Eukaryota</taxon>
        <taxon>Viridiplantae</taxon>
        <taxon>Streptophyta</taxon>
        <taxon>Embryophyta</taxon>
        <taxon>Tracheophyta</taxon>
        <taxon>Spermatophyta</taxon>
        <taxon>Magnoliopsida</taxon>
        <taxon>eudicotyledons</taxon>
        <taxon>Gunneridae</taxon>
        <taxon>Pentapetalae</taxon>
        <taxon>asterids</taxon>
        <taxon>campanulids</taxon>
        <taxon>Asterales</taxon>
        <taxon>Asteraceae</taxon>
        <taxon>Cichorioideae</taxon>
        <taxon>Cichorieae</taxon>
        <taxon>Cichoriinae</taxon>
        <taxon>Cichorium</taxon>
    </lineage>
</organism>
<protein>
    <submittedName>
        <fullName evidence="1">Uncharacterized protein</fullName>
    </submittedName>
</protein>
<comment type="caution">
    <text evidence="1">The sequence shown here is derived from an EMBL/GenBank/DDBJ whole genome shotgun (WGS) entry which is preliminary data.</text>
</comment>
<reference evidence="2" key="1">
    <citation type="journal article" date="2022" name="Mol. Ecol. Resour.">
        <title>The genomes of chicory, endive, great burdock and yacon provide insights into Asteraceae palaeo-polyploidization history and plant inulin production.</title>
        <authorList>
            <person name="Fan W."/>
            <person name="Wang S."/>
            <person name="Wang H."/>
            <person name="Wang A."/>
            <person name="Jiang F."/>
            <person name="Liu H."/>
            <person name="Zhao H."/>
            <person name="Xu D."/>
            <person name="Zhang Y."/>
        </authorList>
    </citation>
    <scope>NUCLEOTIDE SEQUENCE [LARGE SCALE GENOMIC DNA]</scope>
    <source>
        <strain evidence="2">cv. Punajuju</strain>
    </source>
</reference>
<evidence type="ECO:0000313" key="2">
    <source>
        <dbReference type="Proteomes" id="UP001055811"/>
    </source>
</evidence>
<reference evidence="1 2" key="2">
    <citation type="journal article" date="2022" name="Mol. Ecol. Resour.">
        <title>The genomes of chicory, endive, great burdock and yacon provide insights into Asteraceae paleo-polyploidization history and plant inulin production.</title>
        <authorList>
            <person name="Fan W."/>
            <person name="Wang S."/>
            <person name="Wang H."/>
            <person name="Wang A."/>
            <person name="Jiang F."/>
            <person name="Liu H."/>
            <person name="Zhao H."/>
            <person name="Xu D."/>
            <person name="Zhang Y."/>
        </authorList>
    </citation>
    <scope>NUCLEOTIDE SEQUENCE [LARGE SCALE GENOMIC DNA]</scope>
    <source>
        <strain evidence="2">cv. Punajuju</strain>
        <tissue evidence="1">Leaves</tissue>
    </source>
</reference>
<keyword evidence="2" id="KW-1185">Reference proteome</keyword>
<accession>A0ACB9CSZ6</accession>
<name>A0ACB9CSZ6_CICIN</name>
<dbReference type="EMBL" id="CM042013">
    <property type="protein sequence ID" value="KAI3737419.1"/>
    <property type="molecule type" value="Genomic_DNA"/>
</dbReference>
<sequence>MRLVKARYIKKVTKDRVANELEVEIIRVRLDSVELNPELDFIVQQCLFDPYPSTGSGTASQTVQESETVQESGTASQTVQESETIQESGTGSQTVQESGTVISKKETGEPHERKRKASERLTLLALSKKAVPKDASGCSEDNPLGYALRPDRLRLLIKLGYAIVLELATNSMDLQAETLEDNRDVDHPSPDYDIEAAHDFETLARTWLSTLPAEKSLNPSDVETWLQSNNSSLPDHIKSMPLSDVCQMFTSFLNDGTLSNEEKDPNHARFQRTDQWMPIYSWLETLNTEEVIKSKEIIDWLTENPEIRDDLSARHSRYHLMHYIKKCHMKILKRKEKKKGLHATIKVSSPRAHKTEEKKSPVVFPSSSSVAKLPKDSPIYIVKRNEAFRKYEILIEMEKQLASVFQNQEATNVVAAP</sequence>